<dbReference type="InterPro" id="IPR000477">
    <property type="entry name" value="RT_dom"/>
</dbReference>
<dbReference type="PANTHER" id="PTHR37984">
    <property type="entry name" value="PROTEIN CBG26694"/>
    <property type="match status" value="1"/>
</dbReference>
<keyword evidence="1" id="KW-0511">Multifunctional enzyme</keyword>
<dbReference type="PANTHER" id="PTHR37984:SF5">
    <property type="entry name" value="PROTEIN NYNRIN-LIKE"/>
    <property type="match status" value="1"/>
</dbReference>
<reference evidence="3 4" key="1">
    <citation type="submission" date="2017-06" db="EMBL/GenBank/DDBJ databases">
        <title>A platform for efficient transgenesis in Macrostomum lignano, a flatworm model organism for stem cell research.</title>
        <authorList>
            <person name="Berezikov E."/>
        </authorList>
    </citation>
    <scope>NUCLEOTIDE SEQUENCE [LARGE SCALE GENOMIC DNA]</scope>
    <source>
        <strain evidence="3">DV1</strain>
        <tissue evidence="3">Whole organism</tissue>
    </source>
</reference>
<dbReference type="Pfam" id="PF00078">
    <property type="entry name" value="RVT_1"/>
    <property type="match status" value="1"/>
</dbReference>
<proteinExistence type="predicted"/>
<dbReference type="InterPro" id="IPR043502">
    <property type="entry name" value="DNA/RNA_pol_sf"/>
</dbReference>
<dbReference type="InterPro" id="IPR050951">
    <property type="entry name" value="Retrovirus_Pol_polyprotein"/>
</dbReference>
<accession>A0A267DUL5</accession>
<dbReference type="Pfam" id="PF17921">
    <property type="entry name" value="Integrase_H2C2"/>
    <property type="match status" value="1"/>
</dbReference>
<dbReference type="CDD" id="cd09274">
    <property type="entry name" value="RNase_HI_RT_Ty3"/>
    <property type="match status" value="1"/>
</dbReference>
<protein>
    <recommendedName>
        <fullName evidence="2">Reverse transcriptase domain-containing protein</fullName>
    </recommendedName>
</protein>
<dbReference type="InterPro" id="IPR041577">
    <property type="entry name" value="RT_RNaseH_2"/>
</dbReference>
<dbReference type="PROSITE" id="PS50878">
    <property type="entry name" value="RT_POL"/>
    <property type="match status" value="1"/>
</dbReference>
<dbReference type="FunFam" id="1.10.340.70:FF:000001">
    <property type="entry name" value="Retrovirus-related Pol polyprotein from transposon gypsy-like Protein"/>
    <property type="match status" value="1"/>
</dbReference>
<dbReference type="Gene3D" id="1.10.340.70">
    <property type="match status" value="1"/>
</dbReference>
<dbReference type="Gene3D" id="3.10.20.370">
    <property type="match status" value="1"/>
</dbReference>
<dbReference type="GO" id="GO:0003824">
    <property type="term" value="F:catalytic activity"/>
    <property type="evidence" value="ECO:0007669"/>
    <property type="project" value="UniProtKB-KW"/>
</dbReference>
<dbReference type="Proteomes" id="UP000215902">
    <property type="component" value="Unassembled WGS sequence"/>
</dbReference>
<gene>
    <name evidence="3" type="ORF">BOX15_Mlig014814g2</name>
</gene>
<name>A0A267DUL5_9PLAT</name>
<keyword evidence="4" id="KW-1185">Reference proteome</keyword>
<organism evidence="3 4">
    <name type="scientific">Macrostomum lignano</name>
    <dbReference type="NCBI Taxonomy" id="282301"/>
    <lineage>
        <taxon>Eukaryota</taxon>
        <taxon>Metazoa</taxon>
        <taxon>Spiralia</taxon>
        <taxon>Lophotrochozoa</taxon>
        <taxon>Platyhelminthes</taxon>
        <taxon>Rhabditophora</taxon>
        <taxon>Macrostomorpha</taxon>
        <taxon>Macrostomida</taxon>
        <taxon>Macrostomidae</taxon>
        <taxon>Macrostomum</taxon>
    </lineage>
</organism>
<dbReference type="SUPFAM" id="SSF56672">
    <property type="entry name" value="DNA/RNA polymerases"/>
    <property type="match status" value="1"/>
</dbReference>
<dbReference type="Pfam" id="PF17919">
    <property type="entry name" value="RT_RNaseH_2"/>
    <property type="match status" value="1"/>
</dbReference>
<evidence type="ECO:0000313" key="4">
    <source>
        <dbReference type="Proteomes" id="UP000215902"/>
    </source>
</evidence>
<dbReference type="STRING" id="282301.A0A267DUL5"/>
<dbReference type="InterPro" id="IPR041588">
    <property type="entry name" value="Integrase_H2C2"/>
</dbReference>
<dbReference type="Gene3D" id="3.10.10.10">
    <property type="entry name" value="HIV Type 1 Reverse Transcriptase, subunit A, domain 1"/>
    <property type="match status" value="1"/>
</dbReference>
<dbReference type="InterPro" id="IPR043128">
    <property type="entry name" value="Rev_trsase/Diguanyl_cyclase"/>
</dbReference>
<dbReference type="FunFam" id="3.30.70.270:FF:000026">
    <property type="entry name" value="Transposon Ty3-G Gag-Pol polyprotein"/>
    <property type="match status" value="1"/>
</dbReference>
<feature type="domain" description="Reverse transcriptase" evidence="2">
    <location>
        <begin position="216"/>
        <end position="395"/>
    </location>
</feature>
<evidence type="ECO:0000256" key="1">
    <source>
        <dbReference type="ARBA" id="ARBA00023268"/>
    </source>
</evidence>
<dbReference type="CDD" id="cd01647">
    <property type="entry name" value="RT_LTR"/>
    <property type="match status" value="1"/>
</dbReference>
<dbReference type="AlphaFoldDB" id="A0A267DUL5"/>
<dbReference type="Gene3D" id="3.30.70.270">
    <property type="match status" value="2"/>
</dbReference>
<comment type="caution">
    <text evidence="3">The sequence shown here is derived from an EMBL/GenBank/DDBJ whole genome shotgun (WGS) entry which is preliminary data.</text>
</comment>
<evidence type="ECO:0000259" key="2">
    <source>
        <dbReference type="PROSITE" id="PS50878"/>
    </source>
</evidence>
<dbReference type="FunFam" id="3.10.20.370:FF:000001">
    <property type="entry name" value="Retrovirus-related Pol polyprotein from transposon 17.6-like protein"/>
    <property type="match status" value="1"/>
</dbReference>
<sequence>MDFITRTTRELQIDIVGRTVCLNGEKVPFLNSSSSVRMVTGTLVARVESNTSVPARSEKLVWLRVKSEDEQGIFEPDANFTQATGLLVSRVLTVSADQKIPVRVCNLGSEEVLLYANKAVGSFEAADLINNSAGTVKQLDCWVVNPDLDAADRQRLLALLKANGDLFSTHEYDLGSTALLKHRIELQPGTQPYKQRQRPIPLPVRDQVDQKIGQMLEHDIIEPSNSPWASNLIVVRKKSGDIRLCTDWRQLNAVTIKDAYPLPHLQQSMDALAGCSWFTTIDCKQGFNQVVVDEADRYKTAFYSTRGLMQFKKMGFGMCNSPATFQRLMELVMSGLTWEEVLVYVDDLIVFSRSFEEHLASLRKVFDRLRAAGLKLNKDKSVFAHRSVKYLGHIVSREGIRPDPDKVEALAKIQSPSSAEEVRRFIGMLCFYRRFIRDFSKTAAPLHAATQKTGFTWTDECETAFQTLKEQLGRAPVLRLPDFRRPFVLSCDASAFAVGAVLCQRYGDAELPVAFASRTLNKAERNYSATDRELLALVWSLKHFRAYLCNVRDFTVFTDHQPLKGLLQTKEPEGRLARWLDTIQQFNFALCYRPGRENVVPDVLSRTAVTQLANRDDFLAEQLRDSLLQNVFKAISDGFVHLSKGCRQRVEEFLANGDIQIGQHGELVRQGKPVVPSHLRAQFLADAHDAACSGHLGTDRTLDKLADRCWWPGMHNDVKNWVASCAACLRRKNSSRPQRAPLQATPLPSRPWEMVQIDIKGPLLRTPRGNSYVLSIASVTASQSGWRPALYQASRLSGWPTLWSGR</sequence>
<dbReference type="EMBL" id="NIVC01003153">
    <property type="protein sequence ID" value="PAA52993.1"/>
    <property type="molecule type" value="Genomic_DNA"/>
</dbReference>
<evidence type="ECO:0000313" key="3">
    <source>
        <dbReference type="EMBL" id="PAA52993.1"/>
    </source>
</evidence>
<dbReference type="OrthoDB" id="4369127at2759"/>